<evidence type="ECO:0000313" key="2">
    <source>
        <dbReference type="EMBL" id="SCW89313.1"/>
    </source>
</evidence>
<dbReference type="Proteomes" id="UP000242418">
    <property type="component" value="Unassembled WGS sequence"/>
</dbReference>
<sequence length="190" mass="21220">MSSAADMFKDAVIAEIASDVLKIKEDVDQLGPLIQQLKDGLPSHFDLLRAGLIETLDLINEGIKEAGGERVEFVKGQLHVFIEQAIDKAFAENSEKVDKLVLQFERQNNAAAQNLRAQYSEVSEGMSQIRQEVGNMRFPTWLKVIIPLAFIVAIGCSSLISWQLASQKEAVYMQAFMKQLEAEKAPQNRK</sequence>
<evidence type="ECO:0000256" key="1">
    <source>
        <dbReference type="SAM" id="Phobius"/>
    </source>
</evidence>
<feature type="transmembrane region" description="Helical" evidence="1">
    <location>
        <begin position="144"/>
        <end position="165"/>
    </location>
</feature>
<organism evidence="2 3">
    <name type="scientific">Pseudomonas peli</name>
    <dbReference type="NCBI Taxonomy" id="592361"/>
    <lineage>
        <taxon>Bacteria</taxon>
        <taxon>Pseudomonadati</taxon>
        <taxon>Pseudomonadota</taxon>
        <taxon>Gammaproteobacteria</taxon>
        <taxon>Pseudomonadales</taxon>
        <taxon>Pseudomonadaceae</taxon>
        <taxon>Pseudomonas</taxon>
    </lineage>
</organism>
<dbReference type="EMBL" id="FMTL01000010">
    <property type="protein sequence ID" value="SCW89313.1"/>
    <property type="molecule type" value="Genomic_DNA"/>
</dbReference>
<keyword evidence="1" id="KW-0812">Transmembrane</keyword>
<dbReference type="RefSeq" id="WP_090256218.1">
    <property type="nucleotide sequence ID" value="NZ_FMTL01000010.1"/>
</dbReference>
<reference evidence="2 3" key="1">
    <citation type="submission" date="2016-10" db="EMBL/GenBank/DDBJ databases">
        <authorList>
            <person name="Varghese N."/>
            <person name="Submissions S."/>
        </authorList>
    </citation>
    <scope>NUCLEOTIDE SEQUENCE [LARGE SCALE GENOMIC DNA]</scope>
    <source>
        <strain evidence="2 3">DSM 17833</strain>
    </source>
</reference>
<comment type="caution">
    <text evidence="2">The sequence shown here is derived from an EMBL/GenBank/DDBJ whole genome shotgun (WGS) entry which is preliminary data.</text>
</comment>
<name>A0AB37ZFP2_9PSED</name>
<proteinExistence type="predicted"/>
<evidence type="ECO:0000313" key="3">
    <source>
        <dbReference type="Proteomes" id="UP000242418"/>
    </source>
</evidence>
<dbReference type="AlphaFoldDB" id="A0AB37ZFP2"/>
<protein>
    <submittedName>
        <fullName evidence="2">Uncharacterized protein</fullName>
    </submittedName>
</protein>
<keyword evidence="1" id="KW-1133">Transmembrane helix</keyword>
<accession>A0AB37ZFP2</accession>
<keyword evidence="1" id="KW-0472">Membrane</keyword>
<keyword evidence="3" id="KW-1185">Reference proteome</keyword>
<gene>
    <name evidence="2" type="ORF">SAMN05216370_0026</name>
</gene>